<dbReference type="Proteomes" id="UP001154322">
    <property type="component" value="Unassembled WGS sequence"/>
</dbReference>
<dbReference type="RefSeq" id="WP_261948947.1">
    <property type="nucleotide sequence ID" value="NZ_CALYLO010000018.1"/>
</dbReference>
<name>A0ABN8UF78_9BACL</name>
<dbReference type="EMBL" id="CALYLO010000021">
    <property type="protein sequence ID" value="CAH8249909.1"/>
    <property type="molecule type" value="Genomic_DNA"/>
</dbReference>
<sequence length="62" mass="6711">MARKPVQKPSLVAVPPDPDRCFVLFSTAALTARSAAVSLESLLHQLQKQPGERPVSSINLDK</sequence>
<dbReference type="EMBL" id="CALYLO010000018">
    <property type="protein sequence ID" value="CAH8249601.1"/>
    <property type="molecule type" value="Genomic_DNA"/>
</dbReference>
<evidence type="ECO:0000313" key="1">
    <source>
        <dbReference type="EMBL" id="CAH8249601.1"/>
    </source>
</evidence>
<organism evidence="2 3">
    <name type="scientific">Paenibacillus melissococcoides</name>
    <dbReference type="NCBI Taxonomy" id="2912268"/>
    <lineage>
        <taxon>Bacteria</taxon>
        <taxon>Bacillati</taxon>
        <taxon>Bacillota</taxon>
        <taxon>Bacilli</taxon>
        <taxon>Bacillales</taxon>
        <taxon>Paenibacillaceae</taxon>
        <taxon>Paenibacillus</taxon>
    </lineage>
</organism>
<evidence type="ECO:0000313" key="3">
    <source>
        <dbReference type="Proteomes" id="UP001154322"/>
    </source>
</evidence>
<comment type="caution">
    <text evidence="2">The sequence shown here is derived from an EMBL/GenBank/DDBJ whole genome shotgun (WGS) entry which is preliminary data.</text>
</comment>
<reference evidence="2" key="1">
    <citation type="submission" date="2022-06" db="EMBL/GenBank/DDBJ databases">
        <authorList>
            <person name="Dietemann V."/>
            <person name="Ory F."/>
            <person name="Dainat B."/>
            <person name="Oberhansli S."/>
        </authorList>
    </citation>
    <scope>NUCLEOTIDE SEQUENCE</scope>
    <source>
        <strain evidence="2">Ena-SAMPLE-TAB-26-04-2022-14:26:32:270-5432</strain>
    </source>
</reference>
<proteinExistence type="predicted"/>
<accession>A0ABN8UF78</accession>
<protein>
    <submittedName>
        <fullName evidence="2">Uncharacterized protein</fullName>
    </submittedName>
</protein>
<keyword evidence="3" id="KW-1185">Reference proteome</keyword>
<evidence type="ECO:0000313" key="2">
    <source>
        <dbReference type="EMBL" id="CAH8249909.1"/>
    </source>
</evidence>
<gene>
    <name evidence="1" type="ORF">WJ0W_006786</name>
    <name evidence="2" type="ORF">WJ0W_007095</name>
</gene>